<accession>M1Z8F5</accession>
<feature type="chain" id="PRO_5015096435" evidence="1">
    <location>
        <begin position="25"/>
        <end position="160"/>
    </location>
</feature>
<dbReference type="AlphaFoldDB" id="M1Z8F5"/>
<evidence type="ECO:0000313" key="3">
    <source>
        <dbReference type="Proteomes" id="UP000245423"/>
    </source>
</evidence>
<keyword evidence="1" id="KW-0732">Signal</keyword>
<reference evidence="2 3" key="1">
    <citation type="submission" date="2016-11" db="EMBL/GenBank/DDBJ databases">
        <authorList>
            <person name="Manzoor S."/>
        </authorList>
    </citation>
    <scope>NUCLEOTIDE SEQUENCE [LARGE SCALE GENOMIC DNA]</scope>
    <source>
        <strain evidence="2">Clostridium ultunense strain Esp</strain>
    </source>
</reference>
<sequence length="160" mass="17287">MWKKVMASIIVMIAVISISTVGFAASASNIKPKVDTTKYQVITPEKSSSASDKKVVLISGKAPEGTKIIIDVYGAIDLTGNNYSLEKLPGKDDYILISSKTTKSGALGFGEEVELILGVNKITVTFDVNGVPSVEKILYYYEKEQLEKSPRNSFIGSSTK</sequence>
<name>M1Z8F5_9FIRM</name>
<keyword evidence="3" id="KW-1185">Reference proteome</keyword>
<gene>
    <name evidence="2" type="ORF">CUESP1_2732</name>
</gene>
<organism evidence="2 3">
    <name type="scientific">[Clostridium] ultunense Esp</name>
    <dbReference type="NCBI Taxonomy" id="1288971"/>
    <lineage>
        <taxon>Bacteria</taxon>
        <taxon>Bacillati</taxon>
        <taxon>Bacillota</taxon>
        <taxon>Tissierellia</taxon>
        <taxon>Tissierellales</taxon>
        <taxon>Tepidimicrobiaceae</taxon>
        <taxon>Schnuerera</taxon>
    </lineage>
</organism>
<dbReference type="OrthoDB" id="1707275at2"/>
<protein>
    <submittedName>
        <fullName evidence="2">Uncharacterized protein</fullName>
    </submittedName>
</protein>
<dbReference type="HOGENOM" id="CLU_1649226_0_0_9"/>
<dbReference type="EMBL" id="LT669839">
    <property type="protein sequence ID" value="SHD78068.1"/>
    <property type="molecule type" value="Genomic_DNA"/>
</dbReference>
<feature type="signal peptide" evidence="1">
    <location>
        <begin position="1"/>
        <end position="24"/>
    </location>
</feature>
<proteinExistence type="predicted"/>
<evidence type="ECO:0000256" key="1">
    <source>
        <dbReference type="SAM" id="SignalP"/>
    </source>
</evidence>
<dbReference type="RefSeq" id="WP_005583830.1">
    <property type="nucleotide sequence ID" value="NZ_LT669839.1"/>
</dbReference>
<evidence type="ECO:0000313" key="2">
    <source>
        <dbReference type="EMBL" id="SHD78068.1"/>
    </source>
</evidence>
<dbReference type="Proteomes" id="UP000245423">
    <property type="component" value="Chromosome 1"/>
</dbReference>